<dbReference type="OrthoDB" id="9808604at2"/>
<evidence type="ECO:0000256" key="8">
    <source>
        <dbReference type="ARBA" id="ARBA00026068"/>
    </source>
</evidence>
<reference evidence="10 11" key="1">
    <citation type="submission" date="2020-01" db="EMBL/GenBank/DDBJ databases">
        <title>Whole genome sequence of Heliobacterium gestii DSM 11169.</title>
        <authorList>
            <person name="Kyndt J.A."/>
            <person name="Meyer T.E."/>
        </authorList>
    </citation>
    <scope>NUCLEOTIDE SEQUENCE [LARGE SCALE GENOMIC DNA]</scope>
    <source>
        <strain evidence="10 11">DSM 11169</strain>
    </source>
</reference>
<keyword evidence="4 10" id="KW-0132">Cell division</keyword>
<evidence type="ECO:0000256" key="4">
    <source>
        <dbReference type="ARBA" id="ARBA00022618"/>
    </source>
</evidence>
<protein>
    <recommendedName>
        <fullName evidence="2">Cell division protein ZapA</fullName>
    </recommendedName>
    <alternativeName>
        <fullName evidence="9">Z ring-associated protein ZapA</fullName>
    </alternativeName>
</protein>
<dbReference type="InterPro" id="IPR036192">
    <property type="entry name" value="Cell_div_ZapA-like_sf"/>
</dbReference>
<comment type="subcellular location">
    <subcellularLocation>
        <location evidence="1">Cytoplasm</location>
    </subcellularLocation>
</comment>
<evidence type="ECO:0000256" key="5">
    <source>
        <dbReference type="ARBA" id="ARBA00023210"/>
    </source>
</evidence>
<gene>
    <name evidence="10" type="primary">zapA</name>
    <name evidence="10" type="ORF">GTO89_05335</name>
</gene>
<evidence type="ECO:0000313" key="11">
    <source>
        <dbReference type="Proteomes" id="UP000471031"/>
    </source>
</evidence>
<evidence type="ECO:0000256" key="7">
    <source>
        <dbReference type="ARBA" id="ARBA00024910"/>
    </source>
</evidence>
<keyword evidence="11" id="KW-1185">Reference proteome</keyword>
<keyword evidence="3" id="KW-0963">Cytoplasm</keyword>
<evidence type="ECO:0000256" key="1">
    <source>
        <dbReference type="ARBA" id="ARBA00004496"/>
    </source>
</evidence>
<sequence>MADSSSAVVVEGELPVPEEVHKTTVHIYGEPYTIRSPLTPQQMRQLAATVDERMQEIASKGPHLSVSKVAVMAALHFAHDLAKLQEDYDDLIKLLEDSSSPK</sequence>
<organism evidence="10 11">
    <name type="scientific">Heliomicrobium gestii</name>
    <name type="common">Heliobacterium gestii</name>
    <dbReference type="NCBI Taxonomy" id="2699"/>
    <lineage>
        <taxon>Bacteria</taxon>
        <taxon>Bacillati</taxon>
        <taxon>Bacillota</taxon>
        <taxon>Clostridia</taxon>
        <taxon>Eubacteriales</taxon>
        <taxon>Heliobacteriaceae</taxon>
        <taxon>Heliomicrobium</taxon>
    </lineage>
</organism>
<dbReference type="Proteomes" id="UP000471031">
    <property type="component" value="Unassembled WGS sequence"/>
</dbReference>
<dbReference type="Gene3D" id="6.10.250.790">
    <property type="match status" value="1"/>
</dbReference>
<evidence type="ECO:0000256" key="2">
    <source>
        <dbReference type="ARBA" id="ARBA00015195"/>
    </source>
</evidence>
<dbReference type="AlphaFoldDB" id="A0A845L768"/>
<comment type="subunit">
    <text evidence="8">Homodimer. Interacts with FtsZ.</text>
</comment>
<comment type="caution">
    <text evidence="10">The sequence shown here is derived from an EMBL/GenBank/DDBJ whole genome shotgun (WGS) entry which is preliminary data.</text>
</comment>
<dbReference type="PANTHER" id="PTHR34981:SF1">
    <property type="entry name" value="CELL DIVISION PROTEIN ZAPA"/>
    <property type="match status" value="1"/>
</dbReference>
<dbReference type="InterPro" id="IPR007838">
    <property type="entry name" value="Cell_div_ZapA-like"/>
</dbReference>
<dbReference type="GO" id="GO:0000917">
    <property type="term" value="P:division septum assembly"/>
    <property type="evidence" value="ECO:0007669"/>
    <property type="project" value="UniProtKB-KW"/>
</dbReference>
<dbReference type="InterPro" id="IPR053712">
    <property type="entry name" value="Bac_CellDiv_Activator"/>
</dbReference>
<accession>A0A845L768</accession>
<dbReference type="SUPFAM" id="SSF102829">
    <property type="entry name" value="Cell division protein ZapA-like"/>
    <property type="match status" value="1"/>
</dbReference>
<evidence type="ECO:0000256" key="9">
    <source>
        <dbReference type="ARBA" id="ARBA00033158"/>
    </source>
</evidence>
<dbReference type="GO" id="GO:0005829">
    <property type="term" value="C:cytosol"/>
    <property type="evidence" value="ECO:0007669"/>
    <property type="project" value="TreeGrafter"/>
</dbReference>
<dbReference type="PANTHER" id="PTHR34981">
    <property type="entry name" value="CELL DIVISION PROTEIN ZAPA"/>
    <property type="match status" value="1"/>
</dbReference>
<evidence type="ECO:0000256" key="3">
    <source>
        <dbReference type="ARBA" id="ARBA00022490"/>
    </source>
</evidence>
<evidence type="ECO:0000313" key="10">
    <source>
        <dbReference type="EMBL" id="MZP42462.1"/>
    </source>
</evidence>
<name>A0A845L768_HELGE</name>
<dbReference type="EMBL" id="WXEX01000004">
    <property type="protein sequence ID" value="MZP42462.1"/>
    <property type="molecule type" value="Genomic_DNA"/>
</dbReference>
<dbReference type="GO" id="GO:0030428">
    <property type="term" value="C:cell septum"/>
    <property type="evidence" value="ECO:0007669"/>
    <property type="project" value="TreeGrafter"/>
</dbReference>
<dbReference type="Pfam" id="PF05164">
    <property type="entry name" value="ZapA"/>
    <property type="match status" value="1"/>
</dbReference>
<keyword evidence="6" id="KW-0131">Cell cycle</keyword>
<keyword evidence="5" id="KW-0717">Septation</keyword>
<dbReference type="GO" id="GO:0043093">
    <property type="term" value="P:FtsZ-dependent cytokinesis"/>
    <property type="evidence" value="ECO:0007669"/>
    <property type="project" value="TreeGrafter"/>
</dbReference>
<comment type="function">
    <text evidence="7">Activator of cell division through the inhibition of FtsZ GTPase activity, therefore promoting FtsZ assembly into bundles of protofilaments necessary for the formation of the division Z ring. It is recruited early at mid-cell but it is not essential for cell division.</text>
</comment>
<dbReference type="GO" id="GO:0032153">
    <property type="term" value="C:cell division site"/>
    <property type="evidence" value="ECO:0007669"/>
    <property type="project" value="TreeGrafter"/>
</dbReference>
<evidence type="ECO:0000256" key="6">
    <source>
        <dbReference type="ARBA" id="ARBA00023306"/>
    </source>
</evidence>
<dbReference type="GO" id="GO:0000921">
    <property type="term" value="P:septin ring assembly"/>
    <property type="evidence" value="ECO:0007669"/>
    <property type="project" value="TreeGrafter"/>
</dbReference>
<proteinExistence type="predicted"/>